<dbReference type="SUPFAM" id="SSF56349">
    <property type="entry name" value="DNA breaking-rejoining enzymes"/>
    <property type="match status" value="1"/>
</dbReference>
<dbReference type="InterPro" id="IPR010998">
    <property type="entry name" value="Integrase_recombinase_N"/>
</dbReference>
<dbReference type="CDD" id="cd01189">
    <property type="entry name" value="INT_ICEBs1_C_like"/>
    <property type="match status" value="1"/>
</dbReference>
<proteinExistence type="inferred from homology"/>
<evidence type="ECO:0000256" key="1">
    <source>
        <dbReference type="ARBA" id="ARBA00008857"/>
    </source>
</evidence>
<keyword evidence="3 5" id="KW-0238">DNA-binding</keyword>
<keyword evidence="2" id="KW-0229">DNA integration</keyword>
<accession>A0ABR8R410</accession>
<sequence length="393" mass="45760">MANIEKRGENSYRFTVYLPKNADGKYPKKRKAITVEGKYTPKQLKEYLDREYLKFKDEVLSGSYVLPEKMLFSAFANEWLEKFARKELSSTTFVNYESKLMTNILPVIGHVRMDEINTMMLQSLMDGLRRKDGSAVELSFYTKFDVYRTLRSIFKYAVQWKVLVKNPLEGVTKPKNRNKKEVSAYDEEEVAVIFKALNDELFKWRIFAMLAITAGIRRGENLALEWSDIDFENSRIDIHQSIVSADGKTEIKDTKTDSSNRLVSLPTSVVEELRKYRVYWAQEKLKAKNWTETEREWLFHQRNGTYVHPSSATHWWNKFAKKLSIRYIRLHDLRHTSASLLIAQGVHAKIISERLGHANIKITMDTYGHALRSADQAAADTFESLFQPKSINK</sequence>
<dbReference type="PANTHER" id="PTHR30349:SF64">
    <property type="entry name" value="PROPHAGE INTEGRASE INTD-RELATED"/>
    <property type="match status" value="1"/>
</dbReference>
<dbReference type="Gene3D" id="1.10.443.10">
    <property type="entry name" value="Intergrase catalytic core"/>
    <property type="match status" value="1"/>
</dbReference>
<dbReference type="EMBL" id="JACSQO010000001">
    <property type="protein sequence ID" value="MBD7942519.1"/>
    <property type="molecule type" value="Genomic_DNA"/>
</dbReference>
<dbReference type="PROSITE" id="PS51900">
    <property type="entry name" value="CB"/>
    <property type="match status" value="1"/>
</dbReference>
<evidence type="ECO:0000313" key="8">
    <source>
        <dbReference type="EMBL" id="MBD7942519.1"/>
    </source>
</evidence>
<dbReference type="InterPro" id="IPR050090">
    <property type="entry name" value="Tyrosine_recombinase_XerCD"/>
</dbReference>
<reference evidence="8 9" key="1">
    <citation type="submission" date="2020-08" db="EMBL/GenBank/DDBJ databases">
        <title>A Genomic Blueprint of the Chicken Gut Microbiome.</title>
        <authorList>
            <person name="Gilroy R."/>
            <person name="Ravi A."/>
            <person name="Getino M."/>
            <person name="Pursley I."/>
            <person name="Horton D.L."/>
            <person name="Alikhan N.-F."/>
            <person name="Baker D."/>
            <person name="Gharbi K."/>
            <person name="Hall N."/>
            <person name="Watson M."/>
            <person name="Adriaenssens E.M."/>
            <person name="Foster-Nyarko E."/>
            <person name="Jarju S."/>
            <person name="Secka A."/>
            <person name="Antonio M."/>
            <person name="Oren A."/>
            <person name="Chaudhuri R."/>
            <person name="La Ragione R.M."/>
            <person name="Hildebrand F."/>
            <person name="Pallen M.J."/>
        </authorList>
    </citation>
    <scope>NUCLEOTIDE SEQUENCE [LARGE SCALE GENOMIC DNA]</scope>
    <source>
        <strain evidence="8 9">Sa2BUA9</strain>
    </source>
</reference>
<evidence type="ECO:0000256" key="2">
    <source>
        <dbReference type="ARBA" id="ARBA00022908"/>
    </source>
</evidence>
<dbReference type="PANTHER" id="PTHR30349">
    <property type="entry name" value="PHAGE INTEGRASE-RELATED"/>
    <property type="match status" value="1"/>
</dbReference>
<dbReference type="InterPro" id="IPR011010">
    <property type="entry name" value="DNA_brk_join_enz"/>
</dbReference>
<comment type="caution">
    <text evidence="8">The sequence shown here is derived from an EMBL/GenBank/DDBJ whole genome shotgun (WGS) entry which is preliminary data.</text>
</comment>
<dbReference type="InterPro" id="IPR044068">
    <property type="entry name" value="CB"/>
</dbReference>
<name>A0ABR8R410_9BACI</name>
<keyword evidence="4" id="KW-0233">DNA recombination</keyword>
<evidence type="ECO:0000256" key="4">
    <source>
        <dbReference type="ARBA" id="ARBA00023172"/>
    </source>
</evidence>
<dbReference type="Gene3D" id="1.10.150.130">
    <property type="match status" value="1"/>
</dbReference>
<feature type="domain" description="Core-binding (CB)" evidence="7">
    <location>
        <begin position="70"/>
        <end position="158"/>
    </location>
</feature>
<evidence type="ECO:0000256" key="3">
    <source>
        <dbReference type="ARBA" id="ARBA00023125"/>
    </source>
</evidence>
<dbReference type="InterPro" id="IPR013762">
    <property type="entry name" value="Integrase-like_cat_sf"/>
</dbReference>
<evidence type="ECO:0000259" key="6">
    <source>
        <dbReference type="PROSITE" id="PS51898"/>
    </source>
</evidence>
<dbReference type="RefSeq" id="WP_191696302.1">
    <property type="nucleotide sequence ID" value="NZ_JACSQO010000001.1"/>
</dbReference>
<keyword evidence="9" id="KW-1185">Reference proteome</keyword>
<dbReference type="Pfam" id="PF00589">
    <property type="entry name" value="Phage_integrase"/>
    <property type="match status" value="1"/>
</dbReference>
<comment type="similarity">
    <text evidence="1">Belongs to the 'phage' integrase family.</text>
</comment>
<dbReference type="PROSITE" id="PS51898">
    <property type="entry name" value="TYR_RECOMBINASE"/>
    <property type="match status" value="1"/>
</dbReference>
<dbReference type="Proteomes" id="UP000640786">
    <property type="component" value="Unassembled WGS sequence"/>
</dbReference>
<organism evidence="8 9">
    <name type="scientific">Psychrobacillus faecigallinarum</name>
    <dbReference type="NCBI Taxonomy" id="2762235"/>
    <lineage>
        <taxon>Bacteria</taxon>
        <taxon>Bacillati</taxon>
        <taxon>Bacillota</taxon>
        <taxon>Bacilli</taxon>
        <taxon>Bacillales</taxon>
        <taxon>Bacillaceae</taxon>
        <taxon>Psychrobacillus</taxon>
    </lineage>
</organism>
<gene>
    <name evidence="8" type="ORF">H9650_00135</name>
</gene>
<protein>
    <submittedName>
        <fullName evidence="8">Site-specific integrase</fullName>
    </submittedName>
</protein>
<feature type="domain" description="Tyr recombinase" evidence="6">
    <location>
        <begin position="180"/>
        <end position="381"/>
    </location>
</feature>
<dbReference type="InterPro" id="IPR002104">
    <property type="entry name" value="Integrase_catalytic"/>
</dbReference>
<evidence type="ECO:0000259" key="7">
    <source>
        <dbReference type="PROSITE" id="PS51900"/>
    </source>
</evidence>
<dbReference type="InterPro" id="IPR004107">
    <property type="entry name" value="Integrase_SAM-like_N"/>
</dbReference>
<dbReference type="Pfam" id="PF14659">
    <property type="entry name" value="Phage_int_SAM_3"/>
    <property type="match status" value="1"/>
</dbReference>
<evidence type="ECO:0000256" key="5">
    <source>
        <dbReference type="PROSITE-ProRule" id="PRU01248"/>
    </source>
</evidence>
<evidence type="ECO:0000313" key="9">
    <source>
        <dbReference type="Proteomes" id="UP000640786"/>
    </source>
</evidence>